<dbReference type="EnsemblMetazoa" id="GBRI040002-RA">
    <property type="protein sequence ID" value="GBRI040002-PA"/>
    <property type="gene ID" value="GBRI040002"/>
</dbReference>
<dbReference type="Proteomes" id="UP000091820">
    <property type="component" value="Unassembled WGS sequence"/>
</dbReference>
<reference evidence="2" key="1">
    <citation type="submission" date="2014-03" db="EMBL/GenBank/DDBJ databases">
        <authorList>
            <person name="Aksoy S."/>
            <person name="Warren W."/>
            <person name="Wilson R.K."/>
        </authorList>
    </citation>
    <scope>NUCLEOTIDE SEQUENCE [LARGE SCALE GENOMIC DNA]</scope>
    <source>
        <strain evidence="2">IAEA</strain>
    </source>
</reference>
<sequence>MNPQWCYRFTTSLKIFTENQPMTGLYITFKTYIYDTLTLKELLRIWDSCPCRPNNAFNVPLFCYCIFAPFTECNFIILLQFFGLSHLEVLFAVQLKKKTTFKLKLLVQSYPKQTLNRIIVVVMDSGTNCGFNTKV</sequence>
<proteinExistence type="predicted"/>
<accession>A0A1A9X0V1</accession>
<evidence type="ECO:0000313" key="2">
    <source>
        <dbReference type="Proteomes" id="UP000091820"/>
    </source>
</evidence>
<keyword evidence="2" id="KW-1185">Reference proteome</keyword>
<protein>
    <submittedName>
        <fullName evidence="1">Uncharacterized protein</fullName>
    </submittedName>
</protein>
<organism evidence="1 2">
    <name type="scientific">Glossina brevipalpis</name>
    <dbReference type="NCBI Taxonomy" id="37001"/>
    <lineage>
        <taxon>Eukaryota</taxon>
        <taxon>Metazoa</taxon>
        <taxon>Ecdysozoa</taxon>
        <taxon>Arthropoda</taxon>
        <taxon>Hexapoda</taxon>
        <taxon>Insecta</taxon>
        <taxon>Pterygota</taxon>
        <taxon>Neoptera</taxon>
        <taxon>Endopterygota</taxon>
        <taxon>Diptera</taxon>
        <taxon>Brachycera</taxon>
        <taxon>Muscomorpha</taxon>
        <taxon>Hippoboscoidea</taxon>
        <taxon>Glossinidae</taxon>
        <taxon>Glossina</taxon>
    </lineage>
</organism>
<dbReference type="AlphaFoldDB" id="A0A1A9X0V1"/>
<name>A0A1A9X0V1_9MUSC</name>
<evidence type="ECO:0000313" key="1">
    <source>
        <dbReference type="EnsemblMetazoa" id="GBRI040002-PA"/>
    </source>
</evidence>
<reference evidence="1" key="2">
    <citation type="submission" date="2020-05" db="UniProtKB">
        <authorList>
            <consortium name="EnsemblMetazoa"/>
        </authorList>
    </citation>
    <scope>IDENTIFICATION</scope>
    <source>
        <strain evidence="1">IAEA</strain>
    </source>
</reference>
<dbReference type="VEuPathDB" id="VectorBase:GBRI040002"/>